<feature type="region of interest" description="Disordered" evidence="1">
    <location>
        <begin position="177"/>
        <end position="204"/>
    </location>
</feature>
<feature type="signal peptide" evidence="2">
    <location>
        <begin position="1"/>
        <end position="24"/>
    </location>
</feature>
<keyword evidence="2" id="KW-0732">Signal</keyword>
<protein>
    <submittedName>
        <fullName evidence="3">Phosphohistidine phosphatase SixA</fullName>
    </submittedName>
</protein>
<accession>A0ABX1HJ85</accession>
<comment type="caution">
    <text evidence="3">The sequence shown here is derived from an EMBL/GenBank/DDBJ whole genome shotgun (WGS) entry which is preliminary data.</text>
</comment>
<evidence type="ECO:0000256" key="1">
    <source>
        <dbReference type="SAM" id="MobiDB-lite"/>
    </source>
</evidence>
<dbReference type="Pfam" id="PF00300">
    <property type="entry name" value="His_Phos_1"/>
    <property type="match status" value="1"/>
</dbReference>
<evidence type="ECO:0000313" key="4">
    <source>
        <dbReference type="Proteomes" id="UP000717634"/>
    </source>
</evidence>
<name>A0ABX1HJ85_9BACT</name>
<evidence type="ECO:0000313" key="3">
    <source>
        <dbReference type="EMBL" id="NKI89107.1"/>
    </source>
</evidence>
<dbReference type="InterPro" id="IPR029033">
    <property type="entry name" value="His_PPase_superfam"/>
</dbReference>
<sequence>MKYRFPFWPLLLAALVALVNSAAAQAPAKSKSKAKPIVTTVYIVRHAEKDTTTDRTDPTLSALGQTRALALRKTLMSHNPVALFTTETKRTRATLAPLAEALKLEPQVYDPRRGRDLTDRILKEYAGKSVVIVGHSNNVLSLIDDFGATPPVDEIGENDYEYLFTVRVVEGAMPTVDVRGYGPERRQSPKPGKSAPMVQTAPMK</sequence>
<organism evidence="3 4">
    <name type="scientific">Hymenobacter artigasi</name>
    <dbReference type="NCBI Taxonomy" id="2719616"/>
    <lineage>
        <taxon>Bacteria</taxon>
        <taxon>Pseudomonadati</taxon>
        <taxon>Bacteroidota</taxon>
        <taxon>Cytophagia</taxon>
        <taxon>Cytophagales</taxon>
        <taxon>Hymenobacteraceae</taxon>
        <taxon>Hymenobacter</taxon>
    </lineage>
</organism>
<dbReference type="EMBL" id="JAAVTK010000004">
    <property type="protein sequence ID" value="NKI89107.1"/>
    <property type="molecule type" value="Genomic_DNA"/>
</dbReference>
<keyword evidence="4" id="KW-1185">Reference proteome</keyword>
<gene>
    <name evidence="3" type="ORF">HBN54_001702</name>
</gene>
<dbReference type="InterPro" id="IPR013078">
    <property type="entry name" value="His_Pase_superF_clade-1"/>
</dbReference>
<proteinExistence type="predicted"/>
<reference evidence="3 4" key="1">
    <citation type="submission" date="2020-03" db="EMBL/GenBank/DDBJ databases">
        <title>Genomic Encyclopedia of Type Strains, Phase IV (KMG-V): Genome sequencing to study the core and pangenomes of soil and plant-associated prokaryotes.</title>
        <authorList>
            <person name="Whitman W."/>
        </authorList>
    </citation>
    <scope>NUCLEOTIDE SEQUENCE [LARGE SCALE GENOMIC DNA]</scope>
    <source>
        <strain evidence="3 4">1B</strain>
    </source>
</reference>
<dbReference type="RefSeq" id="WP_168672758.1">
    <property type="nucleotide sequence ID" value="NZ_JAAVTK010000004.1"/>
</dbReference>
<dbReference type="Proteomes" id="UP000717634">
    <property type="component" value="Unassembled WGS sequence"/>
</dbReference>
<dbReference type="SUPFAM" id="SSF53254">
    <property type="entry name" value="Phosphoglycerate mutase-like"/>
    <property type="match status" value="1"/>
</dbReference>
<feature type="chain" id="PRO_5047544168" evidence="2">
    <location>
        <begin position="25"/>
        <end position="204"/>
    </location>
</feature>
<dbReference type="Gene3D" id="3.40.50.1240">
    <property type="entry name" value="Phosphoglycerate mutase-like"/>
    <property type="match status" value="1"/>
</dbReference>
<dbReference type="CDD" id="cd07067">
    <property type="entry name" value="HP_PGM_like"/>
    <property type="match status" value="1"/>
</dbReference>
<evidence type="ECO:0000256" key="2">
    <source>
        <dbReference type="SAM" id="SignalP"/>
    </source>
</evidence>
<dbReference type="SMART" id="SM00855">
    <property type="entry name" value="PGAM"/>
    <property type="match status" value="1"/>
</dbReference>